<keyword evidence="12" id="KW-1185">Reference proteome</keyword>
<dbReference type="GO" id="GO:0005886">
    <property type="term" value="C:plasma membrane"/>
    <property type="evidence" value="ECO:0000318"/>
    <property type="project" value="GO_Central"/>
</dbReference>
<dbReference type="InterPro" id="IPR027267">
    <property type="entry name" value="AH/BAR_dom_sf"/>
</dbReference>
<evidence type="ECO:0000256" key="1">
    <source>
        <dbReference type="ARBA" id="ARBA00022468"/>
    </source>
</evidence>
<dbReference type="InterPro" id="IPR000198">
    <property type="entry name" value="RhoGAP_dom"/>
</dbReference>
<reference evidence="11" key="2">
    <citation type="submission" date="2025-08" db="UniProtKB">
        <authorList>
            <consortium name="Ensembl"/>
        </authorList>
    </citation>
    <scope>IDENTIFICATION</scope>
    <source>
        <strain evidence="11">Glennie</strain>
    </source>
</reference>
<dbReference type="PANTHER" id="PTHR15228">
    <property type="entry name" value="SPERMATHECAL PHYSIOLOGY VARIANT"/>
    <property type="match status" value="1"/>
</dbReference>
<dbReference type="AlphaFoldDB" id="A0A6I8NA64"/>
<dbReference type="PROSITE" id="PS51741">
    <property type="entry name" value="F_BAR"/>
    <property type="match status" value="1"/>
</dbReference>
<dbReference type="SUPFAM" id="SSF48350">
    <property type="entry name" value="GTPase activation domain, GAP"/>
    <property type="match status" value="1"/>
</dbReference>
<evidence type="ECO:0000256" key="5">
    <source>
        <dbReference type="ARBA" id="ARBA00023054"/>
    </source>
</evidence>
<evidence type="ECO:0000259" key="8">
    <source>
        <dbReference type="PROSITE" id="PS50081"/>
    </source>
</evidence>
<dbReference type="SUPFAM" id="SSF103657">
    <property type="entry name" value="BAR/IMD domain-like"/>
    <property type="match status" value="1"/>
</dbReference>
<dbReference type="PROSITE" id="PS50238">
    <property type="entry name" value="RHOGAP"/>
    <property type="match status" value="1"/>
</dbReference>
<reference evidence="11" key="3">
    <citation type="submission" date="2025-09" db="UniProtKB">
        <authorList>
            <consortium name="Ensembl"/>
        </authorList>
    </citation>
    <scope>IDENTIFICATION</scope>
    <source>
        <strain evidence="11">Glennie</strain>
    </source>
</reference>
<dbReference type="InterPro" id="IPR046349">
    <property type="entry name" value="C1-like_sf"/>
</dbReference>
<keyword evidence="3" id="KW-0863">Zinc-finger</keyword>
<feature type="domain" description="Rho-GAP" evidence="9">
    <location>
        <begin position="487"/>
        <end position="689"/>
    </location>
</feature>
<feature type="domain" description="Phorbol-ester/DAG-type" evidence="8">
    <location>
        <begin position="429"/>
        <end position="473"/>
    </location>
</feature>
<keyword evidence="2" id="KW-0479">Metal-binding</keyword>
<gene>
    <name evidence="11" type="primary">GMIP</name>
</gene>
<dbReference type="InterPro" id="IPR008936">
    <property type="entry name" value="Rho_GTPase_activation_prot"/>
</dbReference>
<feature type="compositionally biased region" description="Polar residues" evidence="7">
    <location>
        <begin position="838"/>
        <end position="850"/>
    </location>
</feature>
<dbReference type="SMART" id="SM00109">
    <property type="entry name" value="C1"/>
    <property type="match status" value="1"/>
</dbReference>
<evidence type="ECO:0000256" key="2">
    <source>
        <dbReference type="ARBA" id="ARBA00022723"/>
    </source>
</evidence>
<dbReference type="FunCoup" id="A0A6I8NA64">
    <property type="interactions" value="772"/>
</dbReference>
<dbReference type="GO" id="GO:0051058">
    <property type="term" value="P:negative regulation of small GTPase mediated signal transduction"/>
    <property type="evidence" value="ECO:0000318"/>
    <property type="project" value="GO_Central"/>
</dbReference>
<dbReference type="Gene3D" id="1.20.1270.60">
    <property type="entry name" value="Arfaptin homology (AH) domain/BAR domain"/>
    <property type="match status" value="1"/>
</dbReference>
<evidence type="ECO:0000259" key="9">
    <source>
        <dbReference type="PROSITE" id="PS50238"/>
    </source>
</evidence>
<dbReference type="CDD" id="cd20816">
    <property type="entry name" value="C1_GMIP-like"/>
    <property type="match status" value="1"/>
</dbReference>
<dbReference type="OMA" id="TEYMAFL"/>
<name>A0A6I8NA64_ORNAN</name>
<feature type="domain" description="F-BAR" evidence="10">
    <location>
        <begin position="55"/>
        <end position="317"/>
    </location>
</feature>
<dbReference type="Gene3D" id="3.30.60.20">
    <property type="match status" value="1"/>
</dbReference>
<protein>
    <submittedName>
        <fullName evidence="11">GEM interacting protein</fullName>
    </submittedName>
</protein>
<dbReference type="SUPFAM" id="SSF57889">
    <property type="entry name" value="Cysteine-rich domain"/>
    <property type="match status" value="1"/>
</dbReference>
<dbReference type="PROSITE" id="PS50081">
    <property type="entry name" value="ZF_DAG_PE_2"/>
    <property type="match status" value="1"/>
</dbReference>
<dbReference type="Pfam" id="PF00130">
    <property type="entry name" value="C1_1"/>
    <property type="match status" value="1"/>
</dbReference>
<dbReference type="Pfam" id="PF22699">
    <property type="entry name" value="GMIP-like_FCH"/>
    <property type="match status" value="1"/>
</dbReference>
<dbReference type="GO" id="GO:0007264">
    <property type="term" value="P:small GTPase-mediated signal transduction"/>
    <property type="evidence" value="ECO:0007669"/>
    <property type="project" value="Ensembl"/>
</dbReference>
<organism evidence="11 12">
    <name type="scientific">Ornithorhynchus anatinus</name>
    <name type="common">Duckbill platypus</name>
    <dbReference type="NCBI Taxonomy" id="9258"/>
    <lineage>
        <taxon>Eukaryota</taxon>
        <taxon>Metazoa</taxon>
        <taxon>Chordata</taxon>
        <taxon>Craniata</taxon>
        <taxon>Vertebrata</taxon>
        <taxon>Euteleostomi</taxon>
        <taxon>Mammalia</taxon>
        <taxon>Monotremata</taxon>
        <taxon>Ornithorhynchidae</taxon>
        <taxon>Ornithorhynchus</taxon>
    </lineage>
</organism>
<sequence>ALEISLGNVAVEMLVGEPPPTSSPTLTEHPHPEDVGTEEMVSRGGGVGEGVIPVLGVEADECLLQSPGGVEAALGYAKLWSKYVKELLSWSEKRAVYELEFSRNIMKIAEAGRAFVLQQSHMPLQYIYTMFLEHELGMGAQALETGGPLQRREYYQPLAAKRNEVEKWRKEFKEQWQREQKRMNDAVLALRRSRLHYQQRCEDLERAKQQSSRADEDRLGTQQERRRRSREEAQAKVAESEAAYRTCVVEANVRKQHLEDARKRIVSHVRKLVLQGDEVLKRATMSLFRLREHQGVQIPKGFQALSECCEPYQPGQRYLDFARMPHPVESGPYPSLPPAFYFEEYVPVRLGIPEEEPRGGGRLSRLLSSSPGMAIAFWDFPSPKPSHRPNRPPQAELTPRLLPADLGDGLGDGVSWPFKKLPLSSAAQTHRLRRLRGPAKCKECDTFMVSGAECEECSLTCHKRCLESLLITCGHKKLPARIPLFGVDFLELPRDSPGDVPFLVTKCTAEIELRALEVQGIYRVSGAKARVERLCQALENGQELVELSENSPHDITSVLKHFFKELSGPVVPFHLYNAFISLAKELPAPREPPGAAVSDCVRTLRQLLNQLPDSNYNTLKHLMAHLSKVAGRFEENKMSANNLGIVFGPTLLRPPGGSGTGELSMACLLDSGHQAQLVEFLILTYELIFGPDQPQSVPSGTPVQAGISEADGAQTSTKVVASGNPPLPSLSHLPLPVLSFLPFIQLLFLPPEGEEEGETTQQGCGEDPNPALMEPELDPDTSLGTQPRGHFSRQPVKYSRVGTGGSPVKIRPVIHQLSSLALVTSQMGNVTPEVPETPGQTPEQRPQGNPKSRVGACRSISPEPGEGTPRKAGGKHFEITQETARLLAQFQAGGEAGAPESEDICL</sequence>
<dbReference type="GO" id="GO:0008270">
    <property type="term" value="F:zinc ion binding"/>
    <property type="evidence" value="ECO:0007669"/>
    <property type="project" value="UniProtKB-KW"/>
</dbReference>
<dbReference type="Proteomes" id="UP000002279">
    <property type="component" value="Chromosome X2"/>
</dbReference>
<dbReference type="Ensembl" id="ENSOANT00000055408.1">
    <property type="protein sequence ID" value="ENSOANP00000037718.1"/>
    <property type="gene ID" value="ENSOANG00000011826.4"/>
</dbReference>
<evidence type="ECO:0000256" key="7">
    <source>
        <dbReference type="SAM" id="MobiDB-lite"/>
    </source>
</evidence>
<proteinExistence type="predicted"/>
<accession>A0A6I8NA64</accession>
<dbReference type="GO" id="GO:0005654">
    <property type="term" value="C:nucleoplasm"/>
    <property type="evidence" value="ECO:0007669"/>
    <property type="project" value="Ensembl"/>
</dbReference>
<evidence type="ECO:0000259" key="10">
    <source>
        <dbReference type="PROSITE" id="PS51741"/>
    </source>
</evidence>
<feature type="region of interest" description="Disordered" evidence="7">
    <location>
        <begin position="753"/>
        <end position="804"/>
    </location>
</feature>
<evidence type="ECO:0000313" key="12">
    <source>
        <dbReference type="Proteomes" id="UP000002279"/>
    </source>
</evidence>
<dbReference type="InterPro" id="IPR001060">
    <property type="entry name" value="FCH_dom"/>
</dbReference>
<dbReference type="InterPro" id="IPR051025">
    <property type="entry name" value="RhoGAP"/>
</dbReference>
<feature type="region of interest" description="Disordered" evidence="7">
    <location>
        <begin position="829"/>
        <end position="880"/>
    </location>
</feature>
<keyword evidence="5 6" id="KW-0175">Coiled coil</keyword>
<reference evidence="11 12" key="1">
    <citation type="journal article" date="2008" name="Nature">
        <title>Genome analysis of the platypus reveals unique signatures of evolution.</title>
        <authorList>
            <person name="Warren W.C."/>
            <person name="Hillier L.W."/>
            <person name="Marshall Graves J.A."/>
            <person name="Birney E."/>
            <person name="Ponting C.P."/>
            <person name="Grutzner F."/>
            <person name="Belov K."/>
            <person name="Miller W."/>
            <person name="Clarke L."/>
            <person name="Chinwalla A.T."/>
            <person name="Yang S.P."/>
            <person name="Heger A."/>
            <person name="Locke D.P."/>
            <person name="Miethke P."/>
            <person name="Waters P.D."/>
            <person name="Veyrunes F."/>
            <person name="Fulton L."/>
            <person name="Fulton B."/>
            <person name="Graves T."/>
            <person name="Wallis J."/>
            <person name="Puente X.S."/>
            <person name="Lopez-Otin C."/>
            <person name="Ordonez G.R."/>
            <person name="Eichler E.E."/>
            <person name="Chen L."/>
            <person name="Cheng Z."/>
            <person name="Deakin J.E."/>
            <person name="Alsop A."/>
            <person name="Thompson K."/>
            <person name="Kirby P."/>
            <person name="Papenfuss A.T."/>
            <person name="Wakefield M.J."/>
            <person name="Olender T."/>
            <person name="Lancet D."/>
            <person name="Huttley G.A."/>
            <person name="Smit A.F."/>
            <person name="Pask A."/>
            <person name="Temple-Smith P."/>
            <person name="Batzer M.A."/>
            <person name="Walker J.A."/>
            <person name="Konkel M.K."/>
            <person name="Harris R.S."/>
            <person name="Whittington C.M."/>
            <person name="Wong E.S."/>
            <person name="Gemmell N.J."/>
            <person name="Buschiazzo E."/>
            <person name="Vargas Jentzsch I.M."/>
            <person name="Merkel A."/>
            <person name="Schmitz J."/>
            <person name="Zemann A."/>
            <person name="Churakov G."/>
            <person name="Kriegs J.O."/>
            <person name="Brosius J."/>
            <person name="Murchison E.P."/>
            <person name="Sachidanandam R."/>
            <person name="Smith C."/>
            <person name="Hannon G.J."/>
            <person name="Tsend-Ayush E."/>
            <person name="McMillan D."/>
            <person name="Attenborough R."/>
            <person name="Rens W."/>
            <person name="Ferguson-Smith M."/>
            <person name="Lefevre C.M."/>
            <person name="Sharp J.A."/>
            <person name="Nicholas K.R."/>
            <person name="Ray D.A."/>
            <person name="Kube M."/>
            <person name="Reinhardt R."/>
            <person name="Pringle T.H."/>
            <person name="Taylor J."/>
            <person name="Jones R.C."/>
            <person name="Nixon B."/>
            <person name="Dacheux J.L."/>
            <person name="Niwa H."/>
            <person name="Sekita Y."/>
            <person name="Huang X."/>
            <person name="Stark A."/>
            <person name="Kheradpour P."/>
            <person name="Kellis M."/>
            <person name="Flicek P."/>
            <person name="Chen Y."/>
            <person name="Webber C."/>
            <person name="Hardison R."/>
            <person name="Nelson J."/>
            <person name="Hallsworth-Pepin K."/>
            <person name="Delehaunty K."/>
            <person name="Markovic C."/>
            <person name="Minx P."/>
            <person name="Feng Y."/>
            <person name="Kremitzki C."/>
            <person name="Mitreva M."/>
            <person name="Glasscock J."/>
            <person name="Wylie T."/>
            <person name="Wohldmann P."/>
            <person name="Thiru P."/>
            <person name="Nhan M.N."/>
            <person name="Pohl C.S."/>
            <person name="Smith S.M."/>
            <person name="Hou S."/>
            <person name="Nefedov M."/>
            <person name="de Jong P.J."/>
            <person name="Renfree M.B."/>
            <person name="Mardis E.R."/>
            <person name="Wilson R.K."/>
        </authorList>
    </citation>
    <scope>NUCLEOTIDE SEQUENCE [LARGE SCALE GENOMIC DNA]</scope>
    <source>
        <strain evidence="11 12">Glennie</strain>
    </source>
</reference>
<evidence type="ECO:0000256" key="4">
    <source>
        <dbReference type="ARBA" id="ARBA00022833"/>
    </source>
</evidence>
<dbReference type="SMART" id="SM00324">
    <property type="entry name" value="RhoGAP"/>
    <property type="match status" value="1"/>
</dbReference>
<dbReference type="Pfam" id="PF00620">
    <property type="entry name" value="RhoGAP"/>
    <property type="match status" value="1"/>
</dbReference>
<dbReference type="Gene3D" id="1.10.555.10">
    <property type="entry name" value="Rho GTPase activation protein"/>
    <property type="match status" value="1"/>
</dbReference>
<dbReference type="GO" id="GO:0005829">
    <property type="term" value="C:cytosol"/>
    <property type="evidence" value="ECO:0007669"/>
    <property type="project" value="Ensembl"/>
</dbReference>
<dbReference type="InterPro" id="IPR002219">
    <property type="entry name" value="PKC_DAG/PE"/>
</dbReference>
<feature type="compositionally biased region" description="Basic and acidic residues" evidence="7">
    <location>
        <begin position="205"/>
        <end position="219"/>
    </location>
</feature>
<keyword evidence="1" id="KW-0343">GTPase activation</keyword>
<dbReference type="InParanoid" id="A0A6I8NA64"/>
<evidence type="ECO:0000256" key="3">
    <source>
        <dbReference type="ARBA" id="ARBA00022771"/>
    </source>
</evidence>
<feature type="region of interest" description="Disordered" evidence="7">
    <location>
        <begin position="15"/>
        <end position="41"/>
    </location>
</feature>
<dbReference type="PANTHER" id="PTHR15228:SF16">
    <property type="entry name" value="GEM-INTERACTING PROTEIN"/>
    <property type="match status" value="1"/>
</dbReference>
<feature type="region of interest" description="Disordered" evidence="7">
    <location>
        <begin position="205"/>
        <end position="234"/>
    </location>
</feature>
<dbReference type="Bgee" id="ENSOANG00000011826">
    <property type="expression patterns" value="Expressed in ovary and 8 other cell types or tissues"/>
</dbReference>
<dbReference type="SMART" id="SM00055">
    <property type="entry name" value="FCH"/>
    <property type="match status" value="1"/>
</dbReference>
<dbReference type="GO" id="GO:0035556">
    <property type="term" value="P:intracellular signal transduction"/>
    <property type="evidence" value="ECO:0000318"/>
    <property type="project" value="GO_Central"/>
</dbReference>
<evidence type="ECO:0000313" key="11">
    <source>
        <dbReference type="Ensembl" id="ENSOANP00000037718.1"/>
    </source>
</evidence>
<keyword evidence="4" id="KW-0862">Zinc</keyword>
<evidence type="ECO:0000256" key="6">
    <source>
        <dbReference type="PROSITE-ProRule" id="PRU01077"/>
    </source>
</evidence>
<dbReference type="GO" id="GO:0005096">
    <property type="term" value="F:GTPase activator activity"/>
    <property type="evidence" value="ECO:0000318"/>
    <property type="project" value="GO_Central"/>
</dbReference>
<dbReference type="InterPro" id="IPR031160">
    <property type="entry name" value="F_BAR_dom"/>
</dbReference>
<dbReference type="GeneTree" id="ENSGT00950000183110"/>
<dbReference type="PROSITE" id="PS00479">
    <property type="entry name" value="ZF_DAG_PE_1"/>
    <property type="match status" value="1"/>
</dbReference>
<dbReference type="InterPro" id="IPR054713">
    <property type="entry name" value="GMIP/FCHO2-like_FCH"/>
</dbReference>